<dbReference type="PROSITE" id="PS00211">
    <property type="entry name" value="ABC_TRANSPORTER_1"/>
    <property type="match status" value="1"/>
</dbReference>
<dbReference type="PROSITE" id="PS50893">
    <property type="entry name" value="ABC_TRANSPORTER_2"/>
    <property type="match status" value="1"/>
</dbReference>
<dbReference type="RefSeq" id="WP_091669010.1">
    <property type="nucleotide sequence ID" value="NZ_FOKG01000001.1"/>
</dbReference>
<dbReference type="InterPro" id="IPR003439">
    <property type="entry name" value="ABC_transporter-like_ATP-bd"/>
</dbReference>
<evidence type="ECO:0000256" key="2">
    <source>
        <dbReference type="ARBA" id="ARBA00022741"/>
    </source>
</evidence>
<keyword evidence="2" id="KW-0547">Nucleotide-binding</keyword>
<reference evidence="6" key="1">
    <citation type="submission" date="2016-10" db="EMBL/GenBank/DDBJ databases">
        <authorList>
            <person name="Varghese N."/>
            <person name="Submissions S."/>
        </authorList>
    </citation>
    <scope>NUCLEOTIDE SEQUENCE [LARGE SCALE GENOMIC DNA]</scope>
    <source>
        <strain evidence="6">CGMCC 4.3568</strain>
    </source>
</reference>
<gene>
    <name evidence="5" type="ORF">SAMN05216266_101635</name>
</gene>
<keyword evidence="1" id="KW-0813">Transport</keyword>
<dbReference type="InterPro" id="IPR051782">
    <property type="entry name" value="ABC_Transporter_VariousFunc"/>
</dbReference>
<proteinExistence type="predicted"/>
<dbReference type="AlphaFoldDB" id="A0A1I0W0E4"/>
<dbReference type="OrthoDB" id="5182800at2"/>
<dbReference type="SMART" id="SM00382">
    <property type="entry name" value="AAA"/>
    <property type="match status" value="1"/>
</dbReference>
<dbReference type="Gene3D" id="3.40.50.300">
    <property type="entry name" value="P-loop containing nucleotide triphosphate hydrolases"/>
    <property type="match status" value="1"/>
</dbReference>
<dbReference type="InterPro" id="IPR003593">
    <property type="entry name" value="AAA+_ATPase"/>
</dbReference>
<dbReference type="SUPFAM" id="SSF52540">
    <property type="entry name" value="P-loop containing nucleoside triphosphate hydrolases"/>
    <property type="match status" value="1"/>
</dbReference>
<evidence type="ECO:0000259" key="4">
    <source>
        <dbReference type="PROSITE" id="PS50893"/>
    </source>
</evidence>
<sequence>MLRLRGVSKRYGRGAVVLDRVDLTLAEGQVVGLLGGNGSGKSTLLRILAGLSAPTSGAITGPVLRGAVGYLPDRFPAATRMTVRSYLRHLARISGVPASVADRRGEKLLDRLALVGGPSTPLRELSKGNAQKVGLVQAVLHEPRLVLLDEPFSGLDVSAHHVVGELIAATAGRGGCVVFTEHRSAVAAEYADVLYQVSGRTLAPFTAPEPACPRVRIVLATALADEWTAEPGVLDVTEREGLVELVVDSARCDETLLLALRRGNSVRVVEPLEVGESCSR</sequence>
<dbReference type="InterPro" id="IPR017871">
    <property type="entry name" value="ABC_transporter-like_CS"/>
</dbReference>
<dbReference type="Pfam" id="PF00005">
    <property type="entry name" value="ABC_tran"/>
    <property type="match status" value="1"/>
</dbReference>
<protein>
    <submittedName>
        <fullName evidence="5">ABC-type multidrug transport system, ATPase component</fullName>
    </submittedName>
</protein>
<feature type="domain" description="ABC transporter" evidence="4">
    <location>
        <begin position="2"/>
        <end position="224"/>
    </location>
</feature>
<dbReference type="STRING" id="490629.SAMN05216266_101635"/>
<dbReference type="InterPro" id="IPR027417">
    <property type="entry name" value="P-loop_NTPase"/>
</dbReference>
<dbReference type="GO" id="GO:0016887">
    <property type="term" value="F:ATP hydrolysis activity"/>
    <property type="evidence" value="ECO:0007669"/>
    <property type="project" value="InterPro"/>
</dbReference>
<evidence type="ECO:0000313" key="5">
    <source>
        <dbReference type="EMBL" id="SFA81984.1"/>
    </source>
</evidence>
<dbReference type="PANTHER" id="PTHR42939:SF1">
    <property type="entry name" value="ABC TRANSPORTER ATP-BINDING PROTEIN ALBC-RELATED"/>
    <property type="match status" value="1"/>
</dbReference>
<keyword evidence="3" id="KW-0067">ATP-binding</keyword>
<evidence type="ECO:0000256" key="3">
    <source>
        <dbReference type="ARBA" id="ARBA00022840"/>
    </source>
</evidence>
<keyword evidence="6" id="KW-1185">Reference proteome</keyword>
<evidence type="ECO:0000313" key="6">
    <source>
        <dbReference type="Proteomes" id="UP000243799"/>
    </source>
</evidence>
<name>A0A1I0W0E4_9PSEU</name>
<evidence type="ECO:0000256" key="1">
    <source>
        <dbReference type="ARBA" id="ARBA00022448"/>
    </source>
</evidence>
<dbReference type="PANTHER" id="PTHR42939">
    <property type="entry name" value="ABC TRANSPORTER ATP-BINDING PROTEIN ALBC-RELATED"/>
    <property type="match status" value="1"/>
</dbReference>
<dbReference type="GO" id="GO:0005524">
    <property type="term" value="F:ATP binding"/>
    <property type="evidence" value="ECO:0007669"/>
    <property type="project" value="UniProtKB-KW"/>
</dbReference>
<dbReference type="EMBL" id="FOKG01000001">
    <property type="protein sequence ID" value="SFA81984.1"/>
    <property type="molecule type" value="Genomic_DNA"/>
</dbReference>
<dbReference type="Proteomes" id="UP000243799">
    <property type="component" value="Unassembled WGS sequence"/>
</dbReference>
<accession>A0A1I0W0E4</accession>
<organism evidence="5 6">
    <name type="scientific">Amycolatopsis marina</name>
    <dbReference type="NCBI Taxonomy" id="490629"/>
    <lineage>
        <taxon>Bacteria</taxon>
        <taxon>Bacillati</taxon>
        <taxon>Actinomycetota</taxon>
        <taxon>Actinomycetes</taxon>
        <taxon>Pseudonocardiales</taxon>
        <taxon>Pseudonocardiaceae</taxon>
        <taxon>Amycolatopsis</taxon>
    </lineage>
</organism>